<dbReference type="AlphaFoldDB" id="A0A8J6EB37"/>
<comment type="caution">
    <text evidence="2">The sequence shown here is derived from an EMBL/GenBank/DDBJ whole genome shotgun (WGS) entry which is preliminary data.</text>
</comment>
<feature type="domain" description="AMP-dependent synthetase/ligase" evidence="1">
    <location>
        <begin position="38"/>
        <end position="139"/>
    </location>
</feature>
<evidence type="ECO:0000259" key="1">
    <source>
        <dbReference type="Pfam" id="PF00501"/>
    </source>
</evidence>
<gene>
    <name evidence="2" type="ORF">GDO78_018010</name>
</gene>
<dbReference type="GO" id="GO:0043041">
    <property type="term" value="P:amino acid activation for nonribosomal peptide biosynthetic process"/>
    <property type="evidence" value="ECO:0007669"/>
    <property type="project" value="TreeGrafter"/>
</dbReference>
<dbReference type="InterPro" id="IPR000873">
    <property type="entry name" value="AMP-dep_synth/lig_dom"/>
</dbReference>
<evidence type="ECO:0000313" key="3">
    <source>
        <dbReference type="Proteomes" id="UP000770717"/>
    </source>
</evidence>
<organism evidence="2 3">
    <name type="scientific">Eleutherodactylus coqui</name>
    <name type="common">Puerto Rican coqui</name>
    <dbReference type="NCBI Taxonomy" id="57060"/>
    <lineage>
        <taxon>Eukaryota</taxon>
        <taxon>Metazoa</taxon>
        <taxon>Chordata</taxon>
        <taxon>Craniata</taxon>
        <taxon>Vertebrata</taxon>
        <taxon>Euteleostomi</taxon>
        <taxon>Amphibia</taxon>
        <taxon>Batrachia</taxon>
        <taxon>Anura</taxon>
        <taxon>Neobatrachia</taxon>
        <taxon>Hyloidea</taxon>
        <taxon>Eleutherodactylidae</taxon>
        <taxon>Eleutherodactylinae</taxon>
        <taxon>Eleutherodactylus</taxon>
        <taxon>Eleutherodactylus</taxon>
    </lineage>
</organism>
<dbReference type="InterPro" id="IPR052091">
    <property type="entry name" value="Beta-ala_Activ/Resist"/>
</dbReference>
<dbReference type="Pfam" id="PF00501">
    <property type="entry name" value="AMP-binding"/>
    <property type="match status" value="1"/>
</dbReference>
<feature type="non-terminal residue" evidence="2">
    <location>
        <position position="144"/>
    </location>
</feature>
<dbReference type="PANTHER" id="PTHR44394:SF1">
    <property type="entry name" value="BETA-ALANINE-ACTIVATING ENZYME"/>
    <property type="match status" value="1"/>
</dbReference>
<protein>
    <recommendedName>
        <fullName evidence="1">AMP-dependent synthetase/ligase domain-containing protein</fullName>
    </recommendedName>
</protein>
<dbReference type="InterPro" id="IPR042099">
    <property type="entry name" value="ANL_N_sf"/>
</dbReference>
<dbReference type="PANTHER" id="PTHR44394">
    <property type="entry name" value="BETA-ALANINE-ACTIVATING ENZYME"/>
    <property type="match status" value="1"/>
</dbReference>
<accession>A0A8J6EB37</accession>
<dbReference type="OrthoDB" id="9902864at2759"/>
<dbReference type="Proteomes" id="UP000770717">
    <property type="component" value="Unassembled WGS sequence"/>
</dbReference>
<name>A0A8J6EB37_ELECQ</name>
<dbReference type="SUPFAM" id="SSF56801">
    <property type="entry name" value="Acetyl-CoA synthetase-like"/>
    <property type="match status" value="1"/>
</dbReference>
<keyword evidence="3" id="KW-1185">Reference proteome</keyword>
<proteinExistence type="predicted"/>
<sequence length="144" mass="16368">MAQQTQTREGEHYTIHAALVKDSESHRMECTLHGLVAQAAALYRDRNAVCFQPYNSPPVYFTYQEMFQMAEELTLFLRSHPLESKTIGLYCHPGVLLPSWILGILRVPAAYSPVDPAAPPPFTSSLIQRCKIRYMLVEEDKVEV</sequence>
<dbReference type="Gene3D" id="3.40.50.12780">
    <property type="entry name" value="N-terminal domain of ligase-like"/>
    <property type="match status" value="1"/>
</dbReference>
<evidence type="ECO:0000313" key="2">
    <source>
        <dbReference type="EMBL" id="KAG9465608.1"/>
    </source>
</evidence>
<dbReference type="EMBL" id="WNTK01002859">
    <property type="protein sequence ID" value="KAG9465608.1"/>
    <property type="molecule type" value="Genomic_DNA"/>
</dbReference>
<reference evidence="2" key="1">
    <citation type="thesis" date="2020" institute="ProQuest LLC" country="789 East Eisenhower Parkway, Ann Arbor, MI, USA">
        <title>Comparative Genomics and Chromosome Evolution.</title>
        <authorList>
            <person name="Mudd A.B."/>
        </authorList>
    </citation>
    <scope>NUCLEOTIDE SEQUENCE</scope>
    <source>
        <strain evidence="2">HN-11 Male</strain>
        <tissue evidence="2">Kidney and liver</tissue>
    </source>
</reference>